<dbReference type="AlphaFoldDB" id="A0A0B7A4I1"/>
<reference evidence="1" key="1">
    <citation type="submission" date="2014-12" db="EMBL/GenBank/DDBJ databases">
        <title>Insight into the proteome of Arion vulgaris.</title>
        <authorList>
            <person name="Aradska J."/>
            <person name="Bulat T."/>
            <person name="Smidak R."/>
            <person name="Sarate P."/>
            <person name="Gangsoo J."/>
            <person name="Sialana F."/>
            <person name="Bilban M."/>
            <person name="Lubec G."/>
        </authorList>
    </citation>
    <scope>NUCLEOTIDE SEQUENCE</scope>
    <source>
        <tissue evidence="1">Skin</tissue>
    </source>
</reference>
<evidence type="ECO:0000313" key="1">
    <source>
        <dbReference type="EMBL" id="CEK74885.1"/>
    </source>
</evidence>
<organism evidence="1">
    <name type="scientific">Arion vulgaris</name>
    <dbReference type="NCBI Taxonomy" id="1028688"/>
    <lineage>
        <taxon>Eukaryota</taxon>
        <taxon>Metazoa</taxon>
        <taxon>Spiralia</taxon>
        <taxon>Lophotrochozoa</taxon>
        <taxon>Mollusca</taxon>
        <taxon>Gastropoda</taxon>
        <taxon>Heterobranchia</taxon>
        <taxon>Euthyneura</taxon>
        <taxon>Panpulmonata</taxon>
        <taxon>Eupulmonata</taxon>
        <taxon>Stylommatophora</taxon>
        <taxon>Helicina</taxon>
        <taxon>Arionoidea</taxon>
        <taxon>Arionidae</taxon>
        <taxon>Arion</taxon>
    </lineage>
</organism>
<dbReference type="EMBL" id="HACG01028020">
    <property type="protein sequence ID" value="CEK74885.1"/>
    <property type="molecule type" value="Transcribed_RNA"/>
</dbReference>
<evidence type="ECO:0000313" key="2">
    <source>
        <dbReference type="EMBL" id="CEK74886.1"/>
    </source>
</evidence>
<dbReference type="EMBL" id="HACG01028021">
    <property type="protein sequence ID" value="CEK74886.1"/>
    <property type="molecule type" value="Transcribed_RNA"/>
</dbReference>
<sequence length="49" mass="5458">MIFKNRSKKGDQTRQAVSIQMANLLSLKTIIKTMEMDCACMSYASRGTG</sequence>
<name>A0A0B7A4I1_9EUPU</name>
<gene>
    <name evidence="1" type="primary">ORF92989</name>
    <name evidence="2" type="synonym">ORF92990</name>
</gene>
<protein>
    <submittedName>
        <fullName evidence="1">Uncharacterized protein</fullName>
    </submittedName>
</protein>
<accession>A0A0B7A4I1</accession>
<proteinExistence type="predicted"/>